<evidence type="ECO:0000256" key="2">
    <source>
        <dbReference type="ARBA" id="ARBA00023235"/>
    </source>
</evidence>
<proteinExistence type="inferred from homology"/>
<dbReference type="SUPFAM" id="SSF48208">
    <property type="entry name" value="Six-hairpin glycosidases"/>
    <property type="match status" value="1"/>
</dbReference>
<dbReference type="GO" id="GO:0016853">
    <property type="term" value="F:isomerase activity"/>
    <property type="evidence" value="ECO:0007669"/>
    <property type="project" value="UniProtKB-KW"/>
</dbReference>
<accession>A0A239HZN3</accession>
<name>A0A239HZN3_9ACTN</name>
<dbReference type="Proteomes" id="UP000198373">
    <property type="component" value="Unassembled WGS sequence"/>
</dbReference>
<evidence type="ECO:0000313" key="3">
    <source>
        <dbReference type="EMBL" id="SNS86193.1"/>
    </source>
</evidence>
<dbReference type="GO" id="GO:0005975">
    <property type="term" value="P:carbohydrate metabolic process"/>
    <property type="evidence" value="ECO:0007669"/>
    <property type="project" value="InterPro"/>
</dbReference>
<organism evidence="3 4">
    <name type="scientific">Geodermatophilus pulveris</name>
    <dbReference type="NCBI Taxonomy" id="1564159"/>
    <lineage>
        <taxon>Bacteria</taxon>
        <taxon>Bacillati</taxon>
        <taxon>Actinomycetota</taxon>
        <taxon>Actinomycetes</taxon>
        <taxon>Geodermatophilales</taxon>
        <taxon>Geodermatophilaceae</taxon>
        <taxon>Geodermatophilus</taxon>
    </lineage>
</organism>
<dbReference type="PANTHER" id="PTHR15108">
    <property type="entry name" value="N-ACYLGLUCOSAMINE-2-EPIMERASE"/>
    <property type="match status" value="1"/>
</dbReference>
<reference evidence="4" key="1">
    <citation type="submission" date="2017-06" db="EMBL/GenBank/DDBJ databases">
        <authorList>
            <person name="Varghese N."/>
            <person name="Submissions S."/>
        </authorList>
    </citation>
    <scope>NUCLEOTIDE SEQUENCE [LARGE SCALE GENOMIC DNA]</scope>
    <source>
        <strain evidence="4">DSM 46839</strain>
    </source>
</reference>
<dbReference type="OrthoDB" id="9806359at2"/>
<dbReference type="InterPro" id="IPR012341">
    <property type="entry name" value="6hp_glycosidase-like_sf"/>
</dbReference>
<keyword evidence="2" id="KW-0413">Isomerase</keyword>
<gene>
    <name evidence="3" type="ORF">SAMN06893096_109104</name>
</gene>
<keyword evidence="4" id="KW-1185">Reference proteome</keyword>
<dbReference type="EMBL" id="FZOO01000009">
    <property type="protein sequence ID" value="SNS86193.1"/>
    <property type="molecule type" value="Genomic_DNA"/>
</dbReference>
<dbReference type="InterPro" id="IPR010819">
    <property type="entry name" value="AGE/CE"/>
</dbReference>
<evidence type="ECO:0000313" key="4">
    <source>
        <dbReference type="Proteomes" id="UP000198373"/>
    </source>
</evidence>
<sequence>MTDLDRLLRFAARSRLPEGGFGYLGDDGRVLPDRGQETWIVARMTHVFGLAQLTGREWWDGPVRHGVEALAAGPLHDGARGGWYASTAGDTPSDDGKAAYVHAFVVLAAATATATGAPGGRALLDEALGVWQTRFWDDTEGLAVEEWDAGWSRLSDYRGANANMHGVEASLAAADALGDDDPRAARLRGQALRSTERLVHGWARARGWRLPEHFTAAWEPLPEYNRDEPAHPFRPYGVTVGHLFEWARLALHVRAVTPDPPSWLLEDAVGLFAAAASRGWAVDGHTGFPYTLGWDDRPVVRRRMHWVLCEAVAAAETLATVTGEATYGALARRWRAHGEARFADPATGSWHHELTPEGAVAADTWAGQPDAYHLAQMLLLPGRPVRGSVAAALH</sequence>
<dbReference type="RefSeq" id="WP_089306891.1">
    <property type="nucleotide sequence ID" value="NZ_FZOO01000009.1"/>
</dbReference>
<evidence type="ECO:0000256" key="1">
    <source>
        <dbReference type="ARBA" id="ARBA00008558"/>
    </source>
</evidence>
<comment type="similarity">
    <text evidence="1">Belongs to the N-acylglucosamine 2-epimerase family.</text>
</comment>
<dbReference type="AlphaFoldDB" id="A0A239HZN3"/>
<dbReference type="Pfam" id="PF07221">
    <property type="entry name" value="GlcNAc_2-epim"/>
    <property type="match status" value="1"/>
</dbReference>
<dbReference type="InterPro" id="IPR008928">
    <property type="entry name" value="6-hairpin_glycosidase_sf"/>
</dbReference>
<protein>
    <submittedName>
        <fullName evidence="3">Mannose or cellobiose epimerase, N-acyl-D-glucosamine 2-epimerase family</fullName>
    </submittedName>
</protein>
<dbReference type="Gene3D" id="1.50.10.10">
    <property type="match status" value="1"/>
</dbReference>